<name>A0A3D8QIB2_9EURO</name>
<protein>
    <recommendedName>
        <fullName evidence="2">F-box domain-containing protein</fullName>
    </recommendedName>
</protein>
<organism evidence="3 4">
    <name type="scientific">Aspergillus mulundensis</name>
    <dbReference type="NCBI Taxonomy" id="1810919"/>
    <lineage>
        <taxon>Eukaryota</taxon>
        <taxon>Fungi</taxon>
        <taxon>Dikarya</taxon>
        <taxon>Ascomycota</taxon>
        <taxon>Pezizomycotina</taxon>
        <taxon>Eurotiomycetes</taxon>
        <taxon>Eurotiomycetidae</taxon>
        <taxon>Eurotiales</taxon>
        <taxon>Aspergillaceae</taxon>
        <taxon>Aspergillus</taxon>
        <taxon>Aspergillus subgen. Nidulantes</taxon>
    </lineage>
</organism>
<dbReference type="EMBL" id="PVWQ01000017">
    <property type="protein sequence ID" value="RDW61154.1"/>
    <property type="molecule type" value="Genomic_DNA"/>
</dbReference>
<evidence type="ECO:0000313" key="4">
    <source>
        <dbReference type="Proteomes" id="UP000256690"/>
    </source>
</evidence>
<dbReference type="AlphaFoldDB" id="A0A3D8QIB2"/>
<dbReference type="OrthoDB" id="10362567at2759"/>
<sequence>MASEGKKRKRAASVSSTDRQAKRYRETENPRDPMLLPADIRKTIFDHLPMSEIIHCRSVSKTWNGEIQGWMEKYPVQAAKHLRPFWNTSIPNSVWNKVSEDDIKKDALLYGRLQSGKHTSRIVSVTRETEVYDSPEWNLTVGAFNCQIKHSEEREEYYVCWRSLQGARSRKVLSLGEDIFDGDYVRGVHFLLMNTDGAILVDAQTQYGPENRSRRLIVYSQYEEYTMWEHIYPHANDDSFKVLGLGESRIYCAIRQDNNDEYDFVAINFRNGKTLYRVSIPHLTWDRILDSTAPCKVLSSTSHTDETVVFTGNVRPVDQALEDSTDMVIVINGRTGHRYPDILCSPARSIRCIGDSMTGQYALTWCLQASDVPPELQNAHPELADHHITLARTFSAHSGTGEHSSSGAMVVVHPRPFNYNAVHPFAMIAMDYQYQDHGDFYSQYLTCHPLVLTRDNAIWDAASAVTKWFFQDPTAVTIGCFTPGDGVVVKLPETRAALAHKTGSLGLPPGTRFISNGRIGARPRPTGAEYTTDLCWTDDACLMVEDPDETLIFGFGDPRCLPELD</sequence>
<feature type="domain" description="F-box" evidence="2">
    <location>
        <begin position="36"/>
        <end position="64"/>
    </location>
</feature>
<feature type="region of interest" description="Disordered" evidence="1">
    <location>
        <begin position="1"/>
        <end position="33"/>
    </location>
</feature>
<accession>A0A3D8QIB2</accession>
<gene>
    <name evidence="3" type="ORF">DSM5745_10652</name>
</gene>
<dbReference type="InterPro" id="IPR036047">
    <property type="entry name" value="F-box-like_dom_sf"/>
</dbReference>
<evidence type="ECO:0000313" key="3">
    <source>
        <dbReference type="EMBL" id="RDW61154.1"/>
    </source>
</evidence>
<feature type="compositionally biased region" description="Basic residues" evidence="1">
    <location>
        <begin position="1"/>
        <end position="11"/>
    </location>
</feature>
<keyword evidence="4" id="KW-1185">Reference proteome</keyword>
<dbReference type="InterPro" id="IPR001810">
    <property type="entry name" value="F-box_dom"/>
</dbReference>
<evidence type="ECO:0000259" key="2">
    <source>
        <dbReference type="Pfam" id="PF00646"/>
    </source>
</evidence>
<dbReference type="Pfam" id="PF00646">
    <property type="entry name" value="F-box"/>
    <property type="match status" value="1"/>
</dbReference>
<comment type="caution">
    <text evidence="3">The sequence shown here is derived from an EMBL/GenBank/DDBJ whole genome shotgun (WGS) entry which is preliminary data.</text>
</comment>
<dbReference type="Proteomes" id="UP000256690">
    <property type="component" value="Unassembled WGS sequence"/>
</dbReference>
<reference evidence="3 4" key="1">
    <citation type="journal article" date="2018" name="IMA Fungus">
        <title>IMA Genome-F 9: Draft genome sequence of Annulohypoxylon stygium, Aspergillus mulundensis, Berkeleyomyces basicola (syn. Thielaviopsis basicola), Ceratocystis smalleyi, two Cercospora beticola strains, Coleophoma cylindrospora, Fusarium fracticaudum, Phialophora cf. hyalina, and Morchella septimelata.</title>
        <authorList>
            <person name="Wingfield B.D."/>
            <person name="Bills G.F."/>
            <person name="Dong Y."/>
            <person name="Huang W."/>
            <person name="Nel W.J."/>
            <person name="Swalarsk-Parry B.S."/>
            <person name="Vaghefi N."/>
            <person name="Wilken P.M."/>
            <person name="An Z."/>
            <person name="de Beer Z.W."/>
            <person name="De Vos L."/>
            <person name="Chen L."/>
            <person name="Duong T.A."/>
            <person name="Gao Y."/>
            <person name="Hammerbacher A."/>
            <person name="Kikkert J.R."/>
            <person name="Li Y."/>
            <person name="Li H."/>
            <person name="Li K."/>
            <person name="Li Q."/>
            <person name="Liu X."/>
            <person name="Ma X."/>
            <person name="Naidoo K."/>
            <person name="Pethybridge S.J."/>
            <person name="Sun J."/>
            <person name="Steenkamp E.T."/>
            <person name="van der Nest M.A."/>
            <person name="van Wyk S."/>
            <person name="Wingfield M.J."/>
            <person name="Xiong C."/>
            <person name="Yue Q."/>
            <person name="Zhang X."/>
        </authorList>
    </citation>
    <scope>NUCLEOTIDE SEQUENCE [LARGE SCALE GENOMIC DNA]</scope>
    <source>
        <strain evidence="3 4">DSM 5745</strain>
    </source>
</reference>
<proteinExistence type="predicted"/>
<evidence type="ECO:0000256" key="1">
    <source>
        <dbReference type="SAM" id="MobiDB-lite"/>
    </source>
</evidence>
<dbReference type="SUPFAM" id="SSF81383">
    <property type="entry name" value="F-box domain"/>
    <property type="match status" value="1"/>
</dbReference>
<dbReference type="RefSeq" id="XP_026598686.1">
    <property type="nucleotide sequence ID" value="XM_026752668.1"/>
</dbReference>
<feature type="compositionally biased region" description="Basic and acidic residues" evidence="1">
    <location>
        <begin position="19"/>
        <end position="31"/>
    </location>
</feature>
<dbReference type="GeneID" id="38121022"/>